<protein>
    <submittedName>
        <fullName evidence="1">Uncharacterized protein</fullName>
    </submittedName>
</protein>
<reference evidence="1 2" key="1">
    <citation type="journal article" date="2011" name="Genome Res.">
        <title>Phylogeny-wide analysis of social amoeba genomes highlights ancient origins for complex intercellular communication.</title>
        <authorList>
            <person name="Heidel A.J."/>
            <person name="Lawal H.M."/>
            <person name="Felder M."/>
            <person name="Schilde C."/>
            <person name="Helps N.R."/>
            <person name="Tunggal B."/>
            <person name="Rivero F."/>
            <person name="John U."/>
            <person name="Schleicher M."/>
            <person name="Eichinger L."/>
            <person name="Platzer M."/>
            <person name="Noegel A.A."/>
            <person name="Schaap P."/>
            <person name="Gloeckner G."/>
        </authorList>
    </citation>
    <scope>NUCLEOTIDE SEQUENCE [LARGE SCALE GENOMIC DNA]</scope>
    <source>
        <strain evidence="2">ATCC 26659 / Pp 5 / PN500</strain>
    </source>
</reference>
<organism evidence="1 2">
    <name type="scientific">Heterostelium pallidum (strain ATCC 26659 / Pp 5 / PN500)</name>
    <name type="common">Cellular slime mold</name>
    <name type="synonym">Polysphondylium pallidum</name>
    <dbReference type="NCBI Taxonomy" id="670386"/>
    <lineage>
        <taxon>Eukaryota</taxon>
        <taxon>Amoebozoa</taxon>
        <taxon>Evosea</taxon>
        <taxon>Eumycetozoa</taxon>
        <taxon>Dictyostelia</taxon>
        <taxon>Acytosteliales</taxon>
        <taxon>Acytosteliaceae</taxon>
        <taxon>Heterostelium</taxon>
    </lineage>
</organism>
<name>D3BCV6_HETP5</name>
<gene>
    <name evidence="1" type="ORF">PPL_06334</name>
</gene>
<dbReference type="EMBL" id="ADBJ01000028">
    <property type="protein sequence ID" value="EFA80748.1"/>
    <property type="molecule type" value="Genomic_DNA"/>
</dbReference>
<dbReference type="InParanoid" id="D3BCV6"/>
<proteinExistence type="predicted"/>
<evidence type="ECO:0000313" key="1">
    <source>
        <dbReference type="EMBL" id="EFA80748.1"/>
    </source>
</evidence>
<sequence>MDVFKKDILFFYFNCTIKYSIQLTINIYCYFVDRLVYNVTTCRRWSISDNNNNLYCKVSGVIGMVWYERVLSVMCEVNCYSLSLVWNLISLSEYLLYQYDNDDDDDDDDVIFAGGNYVFDQQRTIELSFTIN</sequence>
<comment type="caution">
    <text evidence="1">The sequence shown here is derived from an EMBL/GenBank/DDBJ whole genome shotgun (WGS) entry which is preliminary data.</text>
</comment>
<evidence type="ECO:0000313" key="2">
    <source>
        <dbReference type="Proteomes" id="UP000001396"/>
    </source>
</evidence>
<accession>D3BCV6</accession>
<dbReference type="Proteomes" id="UP000001396">
    <property type="component" value="Unassembled WGS sequence"/>
</dbReference>
<dbReference type="GeneID" id="31361817"/>
<dbReference type="RefSeq" id="XP_020432868.1">
    <property type="nucleotide sequence ID" value="XM_020577194.1"/>
</dbReference>
<keyword evidence="2" id="KW-1185">Reference proteome</keyword>
<dbReference type="AlphaFoldDB" id="D3BCV6"/>